<dbReference type="RefSeq" id="WP_090873068.1">
    <property type="nucleotide sequence ID" value="NZ_FOHE01000036.1"/>
</dbReference>
<evidence type="ECO:0000313" key="1">
    <source>
        <dbReference type="EMBL" id="SET83564.1"/>
    </source>
</evidence>
<reference evidence="1 2" key="1">
    <citation type="submission" date="2016-10" db="EMBL/GenBank/DDBJ databases">
        <authorList>
            <person name="de Groot N.N."/>
        </authorList>
    </citation>
    <scope>NUCLEOTIDE SEQUENCE [LARGE SCALE GENOMIC DNA]</scope>
    <source>
        <strain evidence="1 2">IBRC-M 10780</strain>
    </source>
</reference>
<dbReference type="Proteomes" id="UP000198618">
    <property type="component" value="Unassembled WGS sequence"/>
</dbReference>
<dbReference type="STRING" id="930131.SAMN05216389_1362"/>
<organism evidence="1 2">
    <name type="scientific">Oceanobacillus limi</name>
    <dbReference type="NCBI Taxonomy" id="930131"/>
    <lineage>
        <taxon>Bacteria</taxon>
        <taxon>Bacillati</taxon>
        <taxon>Bacillota</taxon>
        <taxon>Bacilli</taxon>
        <taxon>Bacillales</taxon>
        <taxon>Bacillaceae</taxon>
        <taxon>Oceanobacillus</taxon>
    </lineage>
</organism>
<name>A0A1I0HKE5_9BACI</name>
<proteinExistence type="predicted"/>
<protein>
    <submittedName>
        <fullName evidence="1">Uncharacterized protein</fullName>
    </submittedName>
</protein>
<gene>
    <name evidence="1" type="ORF">SAMN05216389_1362</name>
</gene>
<dbReference type="EMBL" id="FOHE01000036">
    <property type="protein sequence ID" value="SET83564.1"/>
    <property type="molecule type" value="Genomic_DNA"/>
</dbReference>
<keyword evidence="2" id="KW-1185">Reference proteome</keyword>
<sequence>MKINIISVNFRYDRENNLKDVIVPFNCVDEHFDNLSGGYTLTAEEYEGNKSNESLTAIAEEKLRDSLGVTS</sequence>
<evidence type="ECO:0000313" key="2">
    <source>
        <dbReference type="Proteomes" id="UP000198618"/>
    </source>
</evidence>
<dbReference type="AlphaFoldDB" id="A0A1I0HKE5"/>
<accession>A0A1I0HKE5</accession>